<evidence type="ECO:0000256" key="10">
    <source>
        <dbReference type="SAM" id="MobiDB-lite"/>
    </source>
</evidence>
<keyword evidence="9" id="KW-0539">Nucleus</keyword>
<proteinExistence type="inferred from homology"/>
<evidence type="ECO:0000256" key="9">
    <source>
        <dbReference type="ARBA" id="ARBA00023242"/>
    </source>
</evidence>
<dbReference type="Pfam" id="PF04096">
    <property type="entry name" value="Nucleoporin2"/>
    <property type="match status" value="1"/>
</dbReference>
<keyword evidence="6" id="KW-0653">Protein transport</keyword>
<feature type="compositionally biased region" description="Low complexity" evidence="10">
    <location>
        <begin position="450"/>
        <end position="463"/>
    </location>
</feature>
<feature type="compositionally biased region" description="Low complexity" evidence="10">
    <location>
        <begin position="324"/>
        <end position="340"/>
    </location>
</feature>
<feature type="compositionally biased region" description="Low complexity" evidence="10">
    <location>
        <begin position="556"/>
        <end position="574"/>
    </location>
</feature>
<comment type="caution">
    <text evidence="12">The sequence shown here is derived from an EMBL/GenBank/DDBJ whole genome shotgun (WGS) entry which is preliminary data.</text>
</comment>
<evidence type="ECO:0000256" key="5">
    <source>
        <dbReference type="ARBA" id="ARBA00022816"/>
    </source>
</evidence>
<dbReference type="GO" id="GO:0044614">
    <property type="term" value="C:nuclear pore cytoplasmic filaments"/>
    <property type="evidence" value="ECO:0007669"/>
    <property type="project" value="TreeGrafter"/>
</dbReference>
<dbReference type="GO" id="GO:0003723">
    <property type="term" value="F:RNA binding"/>
    <property type="evidence" value="ECO:0007669"/>
    <property type="project" value="TreeGrafter"/>
</dbReference>
<feature type="compositionally biased region" description="Gly residues" evidence="10">
    <location>
        <begin position="64"/>
        <end position="80"/>
    </location>
</feature>
<feature type="compositionally biased region" description="Polar residues" evidence="10">
    <location>
        <begin position="346"/>
        <end position="362"/>
    </location>
</feature>
<feature type="compositionally biased region" description="Polar residues" evidence="10">
    <location>
        <begin position="575"/>
        <end position="595"/>
    </location>
</feature>
<feature type="domain" description="Peptidase S59" evidence="11">
    <location>
        <begin position="855"/>
        <end position="1000"/>
    </location>
</feature>
<dbReference type="GO" id="GO:0034398">
    <property type="term" value="P:telomere tethering at nuclear periphery"/>
    <property type="evidence" value="ECO:0007669"/>
    <property type="project" value="TreeGrafter"/>
</dbReference>
<evidence type="ECO:0000256" key="8">
    <source>
        <dbReference type="ARBA" id="ARBA00023132"/>
    </source>
</evidence>
<dbReference type="Gene3D" id="1.10.10.2360">
    <property type="match status" value="1"/>
</dbReference>
<dbReference type="SUPFAM" id="SSF82215">
    <property type="entry name" value="C-terminal autoproteolytic domain of nucleoporin nup98"/>
    <property type="match status" value="1"/>
</dbReference>
<feature type="region of interest" description="Disordered" evidence="10">
    <location>
        <begin position="230"/>
        <end position="613"/>
    </location>
</feature>
<feature type="compositionally biased region" description="Low complexity" evidence="10">
    <location>
        <begin position="42"/>
        <end position="58"/>
    </location>
</feature>
<name>A0A5M3MSW7_CONPW</name>
<feature type="region of interest" description="Disordered" evidence="10">
    <location>
        <begin position="734"/>
        <end position="764"/>
    </location>
</feature>
<dbReference type="Pfam" id="PF13634">
    <property type="entry name" value="Nucleoporin_FG"/>
    <property type="match status" value="3"/>
</dbReference>
<accession>A0A5M3MSW7</accession>
<dbReference type="GO" id="GO:0006606">
    <property type="term" value="P:protein import into nucleus"/>
    <property type="evidence" value="ECO:0007669"/>
    <property type="project" value="TreeGrafter"/>
</dbReference>
<keyword evidence="7" id="KW-0811">Translocation</keyword>
<dbReference type="RefSeq" id="XP_007767990.1">
    <property type="nucleotide sequence ID" value="XM_007769800.1"/>
</dbReference>
<dbReference type="PANTHER" id="PTHR23198">
    <property type="entry name" value="NUCLEOPORIN"/>
    <property type="match status" value="1"/>
</dbReference>
<dbReference type="GeneID" id="19200950"/>
<evidence type="ECO:0000256" key="1">
    <source>
        <dbReference type="ARBA" id="ARBA00004567"/>
    </source>
</evidence>
<feature type="compositionally biased region" description="Low complexity" evidence="10">
    <location>
        <begin position="401"/>
        <end position="411"/>
    </location>
</feature>
<evidence type="ECO:0000259" key="11">
    <source>
        <dbReference type="PROSITE" id="PS51434"/>
    </source>
</evidence>
<feature type="region of interest" description="Disordered" evidence="10">
    <location>
        <begin position="1"/>
        <end position="81"/>
    </location>
</feature>
<evidence type="ECO:0000256" key="2">
    <source>
        <dbReference type="ARBA" id="ARBA00008926"/>
    </source>
</evidence>
<evidence type="ECO:0000256" key="4">
    <source>
        <dbReference type="ARBA" id="ARBA00022737"/>
    </source>
</evidence>
<organism evidence="12 13">
    <name type="scientific">Coniophora puteana (strain RWD-64-598)</name>
    <name type="common">Brown rot fungus</name>
    <dbReference type="NCBI Taxonomy" id="741705"/>
    <lineage>
        <taxon>Eukaryota</taxon>
        <taxon>Fungi</taxon>
        <taxon>Dikarya</taxon>
        <taxon>Basidiomycota</taxon>
        <taxon>Agaricomycotina</taxon>
        <taxon>Agaricomycetes</taxon>
        <taxon>Agaricomycetidae</taxon>
        <taxon>Boletales</taxon>
        <taxon>Coniophorineae</taxon>
        <taxon>Coniophoraceae</taxon>
        <taxon>Coniophora</taxon>
    </lineage>
</organism>
<feature type="compositionally biased region" description="Low complexity" evidence="10">
    <location>
        <begin position="479"/>
        <end position="495"/>
    </location>
</feature>
<feature type="compositionally biased region" description="Low complexity" evidence="10">
    <location>
        <begin position="8"/>
        <end position="35"/>
    </location>
</feature>
<dbReference type="GO" id="GO:0051028">
    <property type="term" value="P:mRNA transport"/>
    <property type="evidence" value="ECO:0007669"/>
    <property type="project" value="UniProtKB-KW"/>
</dbReference>
<dbReference type="InterPro" id="IPR007230">
    <property type="entry name" value="Nup98_auto-Pept-S59_dom"/>
</dbReference>
<dbReference type="EMBL" id="JH711577">
    <property type="protein sequence ID" value="EIW82263.1"/>
    <property type="molecule type" value="Genomic_DNA"/>
</dbReference>
<feature type="compositionally biased region" description="Gly residues" evidence="10">
    <location>
        <begin position="509"/>
        <end position="520"/>
    </location>
</feature>
<feature type="compositionally biased region" description="Gly residues" evidence="10">
    <location>
        <begin position="259"/>
        <end position="270"/>
    </location>
</feature>
<feature type="compositionally biased region" description="Low complexity" evidence="10">
    <location>
        <begin position="307"/>
        <end position="317"/>
    </location>
</feature>
<dbReference type="KEGG" id="cput:CONPUDRAFT_136791"/>
<dbReference type="InterPro" id="IPR036903">
    <property type="entry name" value="Nup98_auto-Pept-S59_dom_sf"/>
</dbReference>
<evidence type="ECO:0000256" key="3">
    <source>
        <dbReference type="ARBA" id="ARBA00022448"/>
    </source>
</evidence>
<keyword evidence="3" id="KW-0813">Transport</keyword>
<dbReference type="GO" id="GO:0000973">
    <property type="term" value="P:post-transcriptional tethering of RNA polymerase II gene DNA at nuclear periphery"/>
    <property type="evidence" value="ECO:0007669"/>
    <property type="project" value="TreeGrafter"/>
</dbReference>
<evidence type="ECO:0000313" key="12">
    <source>
        <dbReference type="EMBL" id="EIW82263.1"/>
    </source>
</evidence>
<feature type="compositionally biased region" description="Gly residues" evidence="10">
    <location>
        <begin position="464"/>
        <end position="478"/>
    </location>
</feature>
<gene>
    <name evidence="12" type="ORF">CONPUDRAFT_136791</name>
</gene>
<dbReference type="OrthoDB" id="3797628at2759"/>
<protein>
    <recommendedName>
        <fullName evidence="11">Peptidase S59 domain-containing protein</fullName>
    </recommendedName>
</protein>
<feature type="region of interest" description="Disordered" evidence="10">
    <location>
        <begin position="139"/>
        <end position="190"/>
    </location>
</feature>
<feature type="compositionally biased region" description="Polar residues" evidence="10">
    <location>
        <begin position="151"/>
        <end position="183"/>
    </location>
</feature>
<dbReference type="AlphaFoldDB" id="A0A5M3MSW7"/>
<sequence>MFGNNTVQSTWGQTQPQQNQQQGPSAFGQPSNNAFGAGGAFGSSTPSTFGQPQQPQQQANPMFGGLGSTPGNTGTSGFGTFGNNSASTSAFGAPKPTTGFGGFGGGGSTFGSGTNAFGTNNPAGTSGSNVFGSNSGPPNAFGGGGGMFGQNKPTTGFGVTTANTSSGPSDSVPPVTTGSSNPPFNVFTEKDGTTSTMLQYQAITAMPAYRGTSFEEIRVQDYQQGRKTAGAFGQSSFGAPAAGSQPTGAFGQPATGSSIFGGSGGGGGNAFGSTPNNQPATGAGFGGFGQNTGSTGGSMFGGGGTSTFGQPQQQQSSGFGGFGQNQQQQQPQQQQQQQPGAGTGSIFGSTTTNPAFSQPNKPTTGFGTFGGGAAGNTFGNNPSTNAFGQPANTGTTGSSIFGQPQQNQGTNTFGGFGANNNNAAKPSIFGQPAQANTTTTGFGGGGGLFGNPQQNQQQGQQPATGGGLFGGNAGGGLFGQQNQQNQQQPNQQQPGGLFGNTQTTQPSGGLFGNTSGGGLFGNNNQQNQQPAQTSSLFGQKPAGAAAGGGLFGGFGANTNNTTQGTGQQTNLWGQPSGQATTQQPASTNAFGTSLFGSKPPGAPNTSTSNTGFGNSLFGGGLGQSTNLNASSAAPVQGSLTASIAEPINNSMPIFSLLPPGPRSVTLDQQPKKKPGFFVDVPTRSPVPRLQLGYAPANSKLRGFGASTAGAQGNNQFSSSLLPNGKSNALSLSKIEGRASPGPDSLFGRSSSPALGSGPRQSVKKLVLDKKVEPSDLFTRSASPAARSSPGKVLFNPALSQAAREKEIAREKDALVAVSGPQNDAAPTKKSLNRFSAPGTSSAVNEDKLEPAKLKHGDYWVKPDLKDLVHVGYEQLVAFEGLIVGRIGYGEIHFLEPVDLTNLSRLGSLLGEVVRFDEKECSVYPDSDDVDKPTPGSGLNVRARIILENCWTVDKATREPIKDEKHPAAVKHLKRLKGMRDTHFESFDIKNGRWTFTVDHF</sequence>
<evidence type="ECO:0000256" key="6">
    <source>
        <dbReference type="ARBA" id="ARBA00022927"/>
    </source>
</evidence>
<feature type="compositionally biased region" description="Gly residues" evidence="10">
    <location>
        <begin position="545"/>
        <end position="555"/>
    </location>
</feature>
<dbReference type="FunFam" id="3.30.1610.10:FF:000003">
    <property type="entry name" value="Nucleoporin SONB, putative"/>
    <property type="match status" value="1"/>
</dbReference>
<keyword evidence="8" id="KW-0906">Nuclear pore complex</keyword>
<dbReference type="InterPro" id="IPR037665">
    <property type="entry name" value="Nucleoporin_S59-like"/>
</dbReference>
<feature type="region of interest" description="Disordered" evidence="10">
    <location>
        <begin position="818"/>
        <end position="847"/>
    </location>
</feature>
<reference evidence="13" key="1">
    <citation type="journal article" date="2012" name="Science">
        <title>The Paleozoic origin of enzymatic lignin decomposition reconstructed from 31 fungal genomes.</title>
        <authorList>
            <person name="Floudas D."/>
            <person name="Binder M."/>
            <person name="Riley R."/>
            <person name="Barry K."/>
            <person name="Blanchette R.A."/>
            <person name="Henrissat B."/>
            <person name="Martinez A.T."/>
            <person name="Otillar R."/>
            <person name="Spatafora J.W."/>
            <person name="Yadav J.S."/>
            <person name="Aerts A."/>
            <person name="Benoit I."/>
            <person name="Boyd A."/>
            <person name="Carlson A."/>
            <person name="Copeland A."/>
            <person name="Coutinho P.M."/>
            <person name="de Vries R.P."/>
            <person name="Ferreira P."/>
            <person name="Findley K."/>
            <person name="Foster B."/>
            <person name="Gaskell J."/>
            <person name="Glotzer D."/>
            <person name="Gorecki P."/>
            <person name="Heitman J."/>
            <person name="Hesse C."/>
            <person name="Hori C."/>
            <person name="Igarashi K."/>
            <person name="Jurgens J.A."/>
            <person name="Kallen N."/>
            <person name="Kersten P."/>
            <person name="Kohler A."/>
            <person name="Kuees U."/>
            <person name="Kumar T.K.A."/>
            <person name="Kuo A."/>
            <person name="LaButti K."/>
            <person name="Larrondo L.F."/>
            <person name="Lindquist E."/>
            <person name="Ling A."/>
            <person name="Lombard V."/>
            <person name="Lucas S."/>
            <person name="Lundell T."/>
            <person name="Martin R."/>
            <person name="McLaughlin D.J."/>
            <person name="Morgenstern I."/>
            <person name="Morin E."/>
            <person name="Murat C."/>
            <person name="Nagy L.G."/>
            <person name="Nolan M."/>
            <person name="Ohm R.A."/>
            <person name="Patyshakuliyeva A."/>
            <person name="Rokas A."/>
            <person name="Ruiz-Duenas F.J."/>
            <person name="Sabat G."/>
            <person name="Salamov A."/>
            <person name="Samejima M."/>
            <person name="Schmutz J."/>
            <person name="Slot J.C."/>
            <person name="St John F."/>
            <person name="Stenlid J."/>
            <person name="Sun H."/>
            <person name="Sun S."/>
            <person name="Syed K."/>
            <person name="Tsang A."/>
            <person name="Wiebenga A."/>
            <person name="Young D."/>
            <person name="Pisabarro A."/>
            <person name="Eastwood D.C."/>
            <person name="Martin F."/>
            <person name="Cullen D."/>
            <person name="Grigoriev I.V."/>
            <person name="Hibbett D.S."/>
        </authorList>
    </citation>
    <scope>NUCLEOTIDE SEQUENCE [LARGE SCALE GENOMIC DNA]</scope>
    <source>
        <strain evidence="13">RWD-64-598 SS2</strain>
    </source>
</reference>
<dbReference type="FunFam" id="1.10.10.2360:FF:000001">
    <property type="entry name" value="Nuclear pore complex protein Nup98-Nup96"/>
    <property type="match status" value="1"/>
</dbReference>
<feature type="compositionally biased region" description="Polar residues" evidence="10">
    <location>
        <begin position="382"/>
        <end position="400"/>
    </location>
</feature>
<dbReference type="Proteomes" id="UP000053558">
    <property type="component" value="Unassembled WGS sequence"/>
</dbReference>
<keyword evidence="13" id="KW-1185">Reference proteome</keyword>
<keyword evidence="4" id="KW-0677">Repeat</keyword>
<comment type="subcellular location">
    <subcellularLocation>
        <location evidence="1">Nucleus</location>
        <location evidence="1">Nuclear pore complex</location>
    </subcellularLocation>
</comment>
<dbReference type="InterPro" id="IPR025574">
    <property type="entry name" value="Nucleoporin_FG_rpt"/>
</dbReference>
<dbReference type="GO" id="GO:0008139">
    <property type="term" value="F:nuclear localization sequence binding"/>
    <property type="evidence" value="ECO:0007669"/>
    <property type="project" value="TreeGrafter"/>
</dbReference>
<keyword evidence="5" id="KW-0509">mRNA transport</keyword>
<dbReference type="OMA" id="GDILWPG"/>
<dbReference type="PROSITE" id="PS51434">
    <property type="entry name" value="NUP_C"/>
    <property type="match status" value="1"/>
</dbReference>
<evidence type="ECO:0000313" key="13">
    <source>
        <dbReference type="Proteomes" id="UP000053558"/>
    </source>
</evidence>
<feature type="compositionally biased region" description="Gly residues" evidence="10">
    <location>
        <begin position="283"/>
        <end position="306"/>
    </location>
</feature>
<comment type="similarity">
    <text evidence="2">Belongs to the nucleoporin GLFG family.</text>
</comment>
<dbReference type="GO" id="GO:0017056">
    <property type="term" value="F:structural constituent of nuclear pore"/>
    <property type="evidence" value="ECO:0007669"/>
    <property type="project" value="InterPro"/>
</dbReference>
<evidence type="ECO:0000256" key="7">
    <source>
        <dbReference type="ARBA" id="ARBA00023010"/>
    </source>
</evidence>
<dbReference type="Gene3D" id="3.30.1610.10">
    <property type="entry name" value="Peptidase S59, nucleoporin"/>
    <property type="match status" value="1"/>
</dbReference>
<dbReference type="GO" id="GO:0006405">
    <property type="term" value="P:RNA export from nucleus"/>
    <property type="evidence" value="ECO:0007669"/>
    <property type="project" value="TreeGrafter"/>
</dbReference>
<dbReference type="PANTHER" id="PTHR23198:SF6">
    <property type="entry name" value="NUCLEAR PORE COMPLEX PROTEIN NUP98-NUP96"/>
    <property type="match status" value="1"/>
</dbReference>